<reference evidence="1" key="1">
    <citation type="submission" date="2014-11" db="EMBL/GenBank/DDBJ databases">
        <authorList>
            <person name="Amaro Gonzalez C."/>
        </authorList>
    </citation>
    <scope>NUCLEOTIDE SEQUENCE</scope>
</reference>
<evidence type="ECO:0000313" key="1">
    <source>
        <dbReference type="EMBL" id="JAH93908.1"/>
    </source>
</evidence>
<dbReference type="AlphaFoldDB" id="A0A0E9WWW3"/>
<reference evidence="1" key="2">
    <citation type="journal article" date="2015" name="Fish Shellfish Immunol.">
        <title>Early steps in the European eel (Anguilla anguilla)-Vibrio vulnificus interaction in the gills: Role of the RtxA13 toxin.</title>
        <authorList>
            <person name="Callol A."/>
            <person name="Pajuelo D."/>
            <person name="Ebbesson L."/>
            <person name="Teles M."/>
            <person name="MacKenzie S."/>
            <person name="Amaro C."/>
        </authorList>
    </citation>
    <scope>NUCLEOTIDE SEQUENCE</scope>
</reference>
<organism evidence="1">
    <name type="scientific">Anguilla anguilla</name>
    <name type="common">European freshwater eel</name>
    <name type="synonym">Muraena anguilla</name>
    <dbReference type="NCBI Taxonomy" id="7936"/>
    <lineage>
        <taxon>Eukaryota</taxon>
        <taxon>Metazoa</taxon>
        <taxon>Chordata</taxon>
        <taxon>Craniata</taxon>
        <taxon>Vertebrata</taxon>
        <taxon>Euteleostomi</taxon>
        <taxon>Actinopterygii</taxon>
        <taxon>Neopterygii</taxon>
        <taxon>Teleostei</taxon>
        <taxon>Anguilliformes</taxon>
        <taxon>Anguillidae</taxon>
        <taxon>Anguilla</taxon>
    </lineage>
</organism>
<sequence length="70" mass="8434">MDLTVKLTMCFGRMCHLCRSLYVCFWNVKHPKAQTTQQRSVVKKDRIKGIFPPKFYYFKHFAIMLNKSSW</sequence>
<protein>
    <submittedName>
        <fullName evidence="1">Uncharacterized protein</fullName>
    </submittedName>
</protein>
<accession>A0A0E9WWW3</accession>
<proteinExistence type="predicted"/>
<dbReference type="EMBL" id="GBXM01014669">
    <property type="protein sequence ID" value="JAH93908.1"/>
    <property type="molecule type" value="Transcribed_RNA"/>
</dbReference>
<name>A0A0E9WWW3_ANGAN</name>